<dbReference type="GO" id="GO:0042144">
    <property type="term" value="P:vacuole fusion, non-autophagic"/>
    <property type="evidence" value="ECO:0007669"/>
    <property type="project" value="TreeGrafter"/>
</dbReference>
<dbReference type="GO" id="GO:0016197">
    <property type="term" value="P:endosomal transport"/>
    <property type="evidence" value="ECO:0007669"/>
    <property type="project" value="TreeGrafter"/>
</dbReference>
<dbReference type="InterPro" id="IPR006925">
    <property type="entry name" value="Vps16_C"/>
</dbReference>
<dbReference type="GO" id="GO:0005768">
    <property type="term" value="C:endosome"/>
    <property type="evidence" value="ECO:0007669"/>
    <property type="project" value="TreeGrafter"/>
</dbReference>
<protein>
    <recommendedName>
        <fullName evidence="2">Probable vacuolar protein sorting-associated protein 16 homolog</fullName>
    </recommendedName>
</protein>
<evidence type="ECO:0000313" key="6">
    <source>
        <dbReference type="Proteomes" id="UP000095085"/>
    </source>
</evidence>
<accession>A0A1E4RJX7</accession>
<dbReference type="GO" id="GO:0030897">
    <property type="term" value="C:HOPS complex"/>
    <property type="evidence" value="ECO:0007669"/>
    <property type="project" value="TreeGrafter"/>
</dbReference>
<reference evidence="6" key="1">
    <citation type="submission" date="2016-05" db="EMBL/GenBank/DDBJ databases">
        <title>Comparative genomics of biotechnologically important yeasts.</title>
        <authorList>
            <consortium name="DOE Joint Genome Institute"/>
            <person name="Riley R."/>
            <person name="Haridas S."/>
            <person name="Wolfe K.H."/>
            <person name="Lopes M.R."/>
            <person name="Hittinger C.T."/>
            <person name="Goker M."/>
            <person name="Salamov A."/>
            <person name="Wisecaver J."/>
            <person name="Long T.M."/>
            <person name="Aerts A.L."/>
            <person name="Barry K."/>
            <person name="Choi C."/>
            <person name="Clum A."/>
            <person name="Coughlan A.Y."/>
            <person name="Deshpande S."/>
            <person name="Douglass A.P."/>
            <person name="Hanson S.J."/>
            <person name="Klenk H.-P."/>
            <person name="Labutti K."/>
            <person name="Lapidus A."/>
            <person name="Lindquist E."/>
            <person name="Lipzen A."/>
            <person name="Meier-Kolthoff J.P."/>
            <person name="Ohm R.A."/>
            <person name="Otillar R.P."/>
            <person name="Pangilinan J."/>
            <person name="Peng Y."/>
            <person name="Rokas A."/>
            <person name="Rosa C.A."/>
            <person name="Scheuner C."/>
            <person name="Sibirny A.A."/>
            <person name="Slot J.C."/>
            <person name="Stielow J.B."/>
            <person name="Sun H."/>
            <person name="Kurtzman C.P."/>
            <person name="Blackwell M."/>
            <person name="Grigoriev I.V."/>
            <person name="Jeffries T.W."/>
        </authorList>
    </citation>
    <scope>NUCLEOTIDE SEQUENCE [LARGE SCALE GENOMIC DNA]</scope>
    <source>
        <strain evidence="6">NRRL Y-1933</strain>
    </source>
</reference>
<dbReference type="Proteomes" id="UP000095085">
    <property type="component" value="Unassembled WGS sequence"/>
</dbReference>
<gene>
    <name evidence="5" type="ORF">HYPBUDRAFT_136984</name>
</gene>
<keyword evidence="2" id="KW-0813">Transport</keyword>
<proteinExistence type="inferred from homology"/>
<dbReference type="Pfam" id="PF04841">
    <property type="entry name" value="Vps16_N"/>
    <property type="match status" value="1"/>
</dbReference>
<evidence type="ECO:0000313" key="5">
    <source>
        <dbReference type="EMBL" id="ODV67584.1"/>
    </source>
</evidence>
<dbReference type="PANTHER" id="PTHR12811">
    <property type="entry name" value="VACUOLAR PROTEIN SORTING VPS16"/>
    <property type="match status" value="1"/>
</dbReference>
<dbReference type="AlphaFoldDB" id="A0A1E4RJX7"/>
<feature type="domain" description="Vps16 N-terminal" evidence="4">
    <location>
        <begin position="245"/>
        <end position="455"/>
    </location>
</feature>
<dbReference type="InterPro" id="IPR016534">
    <property type="entry name" value="VPS16"/>
</dbReference>
<evidence type="ECO:0000259" key="3">
    <source>
        <dbReference type="Pfam" id="PF04840"/>
    </source>
</evidence>
<sequence>MLANPSLNWQKLQDVYYCNRPCYETLNWSIDNLHSNYKVTISPDTSLIALTSKFVPHPNLVDIYSISGTKLWSVVYNSSPSDHIVDIMFKDENLCVILNNHKFRYYTDFKGNFSEHNYTQDLIALRDARSTAQRDRSPNYKLALITNLENNETEEIFHVLEATTWNKFLILKLKDRFIITDLDSFINYEATFSGLDLDQIHYICPLSYENEVLIILLSYERSVVSFKIDFSSSSYELVDHELTDGSFNQISASPNGSLIALFNSELCKIFVINNSFNQVLLEYDTSNDSSSPYQVEWCGNDAIVLSLRDEIKLVGPGQRSISFFYDIIEEEDVNLDLILKDNNDLSFTIPIIKTEVDGLKIITTNKVEFLSRVPDSCVNLYQIGSSHPCSILLDCVDKVVQHSSKADTSISLLKSDHALLLAMKECLNASLDEFQPYWQKKILKAVSFGNIYNDEFYNAEEYLEVLNYLKVLNQLRSSEIGLFFTYNQLLLVGWERVIEMLLRRDQYYLSLKIIDILGLQNLSDTVYVYWCSNKIKKELNMSDMELFKIIVNKLLDGSSNKSAKNLISIKDISNTAFEEGRIDLCKLLINLEPSIDKRIEYFLQFEEIELALVKSFQSGNYDLCRLILLYLQKELTTSQFFKILNQNEQKGLIKDTSLNEVDDPKILKLVNNENLFVSGDLIGNFWVNSIGKSTPKILERYLLEEDKKVQFDTIKLKEFIKGNDKHSSNDIVDNSQNEAYHEEYKSRLSKFTGRSASKSSAKFFQTELQILELKRRLTETYQKSFYSEKSLLDILRKLIKMNQLKQANKIVKDMKVSQQKFWHLVLQTYAQEGEFTKLYKFITDNSQSTNHLKSPIGFGPIIKTCMFHKAPQDQISIYIESSNDLGYDEKTELYLQNGDISLGANEAFKNKDAELLQRVLIRAEAMNDRISRDKIKSYLNRLGF</sequence>
<dbReference type="EMBL" id="KV454540">
    <property type="protein sequence ID" value="ODV67584.1"/>
    <property type="molecule type" value="Genomic_DNA"/>
</dbReference>
<dbReference type="STRING" id="984485.A0A1E4RJX7"/>
<dbReference type="RefSeq" id="XP_020076651.1">
    <property type="nucleotide sequence ID" value="XM_020219621.1"/>
</dbReference>
<evidence type="ECO:0000256" key="2">
    <source>
        <dbReference type="PIRNR" id="PIRNR007949"/>
    </source>
</evidence>
<dbReference type="OrthoDB" id="1792at2759"/>
<keyword evidence="2" id="KW-0653">Protein transport</keyword>
<keyword evidence="6" id="KW-1185">Reference proteome</keyword>
<evidence type="ECO:0000256" key="1">
    <source>
        <dbReference type="ARBA" id="ARBA00009250"/>
    </source>
</evidence>
<name>A0A1E4RJX7_9ASCO</name>
<dbReference type="GO" id="GO:0006886">
    <property type="term" value="P:intracellular protein transport"/>
    <property type="evidence" value="ECO:0007669"/>
    <property type="project" value="InterPro"/>
</dbReference>
<dbReference type="Pfam" id="PF04840">
    <property type="entry name" value="Vps16_C"/>
    <property type="match status" value="2"/>
</dbReference>
<dbReference type="PIRSF" id="PIRSF007949">
    <property type="entry name" value="VPS16"/>
    <property type="match status" value="1"/>
</dbReference>
<dbReference type="PANTHER" id="PTHR12811:SF0">
    <property type="entry name" value="VACUOLAR PROTEIN SORTING-ASSOCIATED PROTEIN 16 HOMOLOG"/>
    <property type="match status" value="1"/>
</dbReference>
<feature type="domain" description="Vps16 C-terminal" evidence="3">
    <location>
        <begin position="741"/>
        <end position="937"/>
    </location>
</feature>
<comment type="similarity">
    <text evidence="1 2">Belongs to the VPS16 family.</text>
</comment>
<dbReference type="InterPro" id="IPR006926">
    <property type="entry name" value="Vps16_N"/>
</dbReference>
<dbReference type="GO" id="GO:0003779">
    <property type="term" value="F:actin binding"/>
    <property type="evidence" value="ECO:0007669"/>
    <property type="project" value="TreeGrafter"/>
</dbReference>
<dbReference type="GeneID" id="30994171"/>
<dbReference type="Gene3D" id="1.10.150.780">
    <property type="entry name" value="Vps16, C-terminal region"/>
    <property type="match status" value="1"/>
</dbReference>
<feature type="domain" description="Vps16 C-terminal" evidence="3">
    <location>
        <begin position="567"/>
        <end position="647"/>
    </location>
</feature>
<comment type="function">
    <text evidence="2">Essential for vacuolar protein sorting. Required for vacuole biogenesis, stability and to maintain vacuole morphology.</text>
</comment>
<organism evidence="5 6">
    <name type="scientific">Hyphopichia burtonii NRRL Y-1933</name>
    <dbReference type="NCBI Taxonomy" id="984485"/>
    <lineage>
        <taxon>Eukaryota</taxon>
        <taxon>Fungi</taxon>
        <taxon>Dikarya</taxon>
        <taxon>Ascomycota</taxon>
        <taxon>Saccharomycotina</taxon>
        <taxon>Pichiomycetes</taxon>
        <taxon>Debaryomycetaceae</taxon>
        <taxon>Hyphopichia</taxon>
    </lineage>
</organism>
<evidence type="ECO:0000259" key="4">
    <source>
        <dbReference type="Pfam" id="PF04841"/>
    </source>
</evidence>
<dbReference type="InterPro" id="IPR038132">
    <property type="entry name" value="Vps16_C_sf"/>
</dbReference>